<dbReference type="Pfam" id="PF01381">
    <property type="entry name" value="HTH_3"/>
    <property type="match status" value="1"/>
</dbReference>
<accession>A0A3M0CSS4</accession>
<evidence type="ECO:0000256" key="1">
    <source>
        <dbReference type="ARBA" id="ARBA00023125"/>
    </source>
</evidence>
<dbReference type="InParanoid" id="A0A3M0CSS4"/>
<protein>
    <submittedName>
        <fullName evidence="3">Addiction module HigA family antidote</fullName>
    </submittedName>
</protein>
<evidence type="ECO:0000259" key="2">
    <source>
        <dbReference type="PROSITE" id="PS50943"/>
    </source>
</evidence>
<dbReference type="NCBIfam" id="TIGR02607">
    <property type="entry name" value="antidote_HigA"/>
    <property type="match status" value="1"/>
</dbReference>
<dbReference type="Gene3D" id="1.10.260.40">
    <property type="entry name" value="lambda repressor-like DNA-binding domains"/>
    <property type="match status" value="1"/>
</dbReference>
<dbReference type="SUPFAM" id="SSF47413">
    <property type="entry name" value="lambda repressor-like DNA-binding domains"/>
    <property type="match status" value="1"/>
</dbReference>
<dbReference type="PANTHER" id="PTHR36924">
    <property type="entry name" value="ANTITOXIN HIGA-1"/>
    <property type="match status" value="1"/>
</dbReference>
<dbReference type="AlphaFoldDB" id="A0A3M0CSS4"/>
<evidence type="ECO:0000313" key="3">
    <source>
        <dbReference type="EMBL" id="RMB11945.1"/>
    </source>
</evidence>
<reference evidence="3 4" key="1">
    <citation type="submission" date="2018-10" db="EMBL/GenBank/DDBJ databases">
        <title>Genomic Encyclopedia of Archaeal and Bacterial Type Strains, Phase II (KMG-II): from individual species to whole genera.</title>
        <authorList>
            <person name="Goeker M."/>
        </authorList>
    </citation>
    <scope>NUCLEOTIDE SEQUENCE [LARGE SCALE GENOMIC DNA]</scope>
    <source>
        <strain evidence="3 4">DSM 25217</strain>
    </source>
</reference>
<dbReference type="GO" id="GO:0003677">
    <property type="term" value="F:DNA binding"/>
    <property type="evidence" value="ECO:0007669"/>
    <property type="project" value="UniProtKB-KW"/>
</dbReference>
<dbReference type="OrthoDB" id="3174593at2"/>
<organism evidence="3 4">
    <name type="scientific">Eilatimonas milleporae</name>
    <dbReference type="NCBI Taxonomy" id="911205"/>
    <lineage>
        <taxon>Bacteria</taxon>
        <taxon>Pseudomonadati</taxon>
        <taxon>Pseudomonadota</taxon>
        <taxon>Alphaproteobacteria</taxon>
        <taxon>Kordiimonadales</taxon>
        <taxon>Kordiimonadaceae</taxon>
        <taxon>Eilatimonas</taxon>
    </lineage>
</organism>
<dbReference type="Proteomes" id="UP000271227">
    <property type="component" value="Unassembled WGS sequence"/>
</dbReference>
<name>A0A3M0CSS4_9PROT</name>
<keyword evidence="4" id="KW-1185">Reference proteome</keyword>
<dbReference type="InterPro" id="IPR010982">
    <property type="entry name" value="Lambda_DNA-bd_dom_sf"/>
</dbReference>
<dbReference type="CDD" id="cd00093">
    <property type="entry name" value="HTH_XRE"/>
    <property type="match status" value="1"/>
</dbReference>
<dbReference type="PANTHER" id="PTHR36924:SF1">
    <property type="entry name" value="ANTITOXIN HIGA-1"/>
    <property type="match status" value="1"/>
</dbReference>
<gene>
    <name evidence="3" type="ORF">BXY39_0433</name>
</gene>
<dbReference type="EMBL" id="REFR01000009">
    <property type="protein sequence ID" value="RMB11945.1"/>
    <property type="molecule type" value="Genomic_DNA"/>
</dbReference>
<dbReference type="InterPro" id="IPR001387">
    <property type="entry name" value="Cro/C1-type_HTH"/>
</dbReference>
<comment type="caution">
    <text evidence="3">The sequence shown here is derived from an EMBL/GenBank/DDBJ whole genome shotgun (WGS) entry which is preliminary data.</text>
</comment>
<dbReference type="InterPro" id="IPR013430">
    <property type="entry name" value="Toxin_antidote_HigA"/>
</dbReference>
<proteinExistence type="predicted"/>
<sequence>MLTRNPDTCPTHPGAILREDVLPALGITKTDAARALGISRQTLYDILAEKQPVTPAMAVRIGKFCGNGADIWLNMQAAHDLWHAKRDVDVSEIPTLEAVA</sequence>
<keyword evidence="1" id="KW-0238">DNA-binding</keyword>
<dbReference type="PROSITE" id="PS50943">
    <property type="entry name" value="HTH_CROC1"/>
    <property type="match status" value="1"/>
</dbReference>
<feature type="domain" description="HTH cro/C1-type" evidence="2">
    <location>
        <begin position="24"/>
        <end position="72"/>
    </location>
</feature>
<dbReference type="RefSeq" id="WP_121937171.1">
    <property type="nucleotide sequence ID" value="NZ_REFR01000009.1"/>
</dbReference>
<evidence type="ECO:0000313" key="4">
    <source>
        <dbReference type="Proteomes" id="UP000271227"/>
    </source>
</evidence>